<proteinExistence type="predicted"/>
<organism evidence="1 2">
    <name type="scientific">Clostridium magnum DSM 2767</name>
    <dbReference type="NCBI Taxonomy" id="1121326"/>
    <lineage>
        <taxon>Bacteria</taxon>
        <taxon>Bacillati</taxon>
        <taxon>Bacillota</taxon>
        <taxon>Clostridia</taxon>
        <taxon>Eubacteriales</taxon>
        <taxon>Clostridiaceae</taxon>
        <taxon>Clostridium</taxon>
    </lineage>
</organism>
<dbReference type="Proteomes" id="UP000076603">
    <property type="component" value="Unassembled WGS sequence"/>
</dbReference>
<keyword evidence="2" id="KW-1185">Reference proteome</keyword>
<accession>A0A162UC90</accession>
<evidence type="ECO:0000313" key="2">
    <source>
        <dbReference type="Proteomes" id="UP000076603"/>
    </source>
</evidence>
<reference evidence="1 2" key="1">
    <citation type="submission" date="2016-04" db="EMBL/GenBank/DDBJ databases">
        <title>Genome sequence of Clostridium magnum DSM 2767.</title>
        <authorList>
            <person name="Poehlein A."/>
            <person name="Uhlig R."/>
            <person name="Fischer R."/>
            <person name="Bahl H."/>
            <person name="Daniel R."/>
        </authorList>
    </citation>
    <scope>NUCLEOTIDE SEQUENCE [LARGE SCALE GENOMIC DNA]</scope>
    <source>
        <strain evidence="1 2">DSM 2767</strain>
    </source>
</reference>
<protein>
    <submittedName>
        <fullName evidence="1">Uncharacterized protein</fullName>
    </submittedName>
</protein>
<dbReference type="AlphaFoldDB" id="A0A162UC90"/>
<sequence length="73" mass="8195">MAKICPLCNKIKDTDAKCKDCGSLMINMGRVQDYSDPYGPQDPINDADNYCIHLFKCENCGITESSKVYKINI</sequence>
<dbReference type="RefSeq" id="WP_066618169.1">
    <property type="nucleotide sequence ID" value="NZ_FQXL01000012.1"/>
</dbReference>
<dbReference type="EMBL" id="LWAE01000001">
    <property type="protein sequence ID" value="KZL93753.1"/>
    <property type="molecule type" value="Genomic_DNA"/>
</dbReference>
<name>A0A162UC90_9CLOT</name>
<comment type="caution">
    <text evidence="1">The sequence shown here is derived from an EMBL/GenBank/DDBJ whole genome shotgun (WGS) entry which is preliminary data.</text>
</comment>
<dbReference type="PATRIC" id="fig|1121326.3.peg.762"/>
<gene>
    <name evidence="1" type="ORF">CLMAG_08040</name>
</gene>
<dbReference type="OrthoDB" id="1683552at2"/>
<evidence type="ECO:0000313" key="1">
    <source>
        <dbReference type="EMBL" id="KZL93753.1"/>
    </source>
</evidence>
<dbReference type="STRING" id="1121326.CLMAG_08040"/>